<sequence length="974" mass="113844">MPSKKKLIEQRKKFEAEKKKNEEMQVKLKKDKHDISKLVSEVDMLLDKNILFGNQNSELTNDLKELKEKTASLQNQHDLLLINHKELQENYDSCFLRLKELQEKYDILLSKNNEDTIVIENNKVEIESLQARLLVLKSSESIIEDLNQNVKTLNSQLENERQTYKNELEKVTESHDNQVALINQAHADKVEAIQKDQENHVALLKETHKIEVEKIISEKHENEKLLKEHHKKDVDELTKAKQDQEISLKLAHKNDVEELTKALKDTETSLKMVHKEEVESLKKELVDQEVLLKNAHESEVNILKKELVDQEVILKNAHESEVNILKKELVDQEVILKHAHELEVNKFKNELKDQEVFLKTSHEKEVGNLKNELKELNTVLEQSHEKYVENLKYELENQEFMLQKEHTKNVESLTKNYEDKIFLLESNLEEYKVKINNISKEVEALENDLNETNKKLSTTNDLLNDTRNTLNKQNANVISLEAERIELKEEIVILHGIHEEKSNLILNLQDKLSEVEILLLEEKELCHKQEKQIEEYKVLENEKEIIEGQLVDIKNELDCTKTELGKTIELLESTKCTSDERYSQIIEMGLEISKLNNEVTALSISKRENEDIINGLRNQLLKETSLLLKEHDLRMKQEKELEQLVTVKEEKKNMEEEMYHMKKQFEMKNLKLKLLRNKIQSTSNQKEKAESFLFLLPEMQKKIEFLDKENQKLEKNIEEQAQKEKEKLAMIAFEKQEEEEKLKLQKEDWEKRMLGIGRCIHSEFDNALNFKNRPKSAPSMKPKPPTTSRRYMNGVRKHKAPTLNPSFLQASIDTNWQSINLPVLKNNLFKESFSSTSHLSTRQLNPTEAFQQIIRDKNIVQPRILMLENEEVTSGKRLLAMGDKVYAKLKCNCSLHNGFEEHIGTVAFIGFVDGNDVDVYVGLVMDDDVGNTDGKINGKRYFRCEAQKGRFVRFNDIRKYNDISYVEPVFPNAS</sequence>
<gene>
    <name evidence="5" type="primary">LOC100197343</name>
</gene>
<dbReference type="InterPro" id="IPR000938">
    <property type="entry name" value="CAP-Gly_domain"/>
</dbReference>
<feature type="coiled-coil region" evidence="1">
    <location>
        <begin position="136"/>
        <end position="174"/>
    </location>
</feature>
<dbReference type="Proteomes" id="UP001652625">
    <property type="component" value="Chromosome 15"/>
</dbReference>
<dbReference type="Pfam" id="PF01302">
    <property type="entry name" value="CAP_GLY"/>
    <property type="match status" value="1"/>
</dbReference>
<organism evidence="4 5">
    <name type="scientific">Hydra vulgaris</name>
    <name type="common">Hydra</name>
    <name type="synonym">Hydra attenuata</name>
    <dbReference type="NCBI Taxonomy" id="6087"/>
    <lineage>
        <taxon>Eukaryota</taxon>
        <taxon>Metazoa</taxon>
        <taxon>Cnidaria</taxon>
        <taxon>Hydrozoa</taxon>
        <taxon>Hydroidolina</taxon>
        <taxon>Anthoathecata</taxon>
        <taxon>Aplanulata</taxon>
        <taxon>Hydridae</taxon>
        <taxon>Hydra</taxon>
    </lineage>
</organism>
<name>A0ABM4DQF9_HYDVU</name>
<feature type="coiled-coil region" evidence="1">
    <location>
        <begin position="414"/>
        <end position="490"/>
    </location>
</feature>
<reference evidence="5" key="1">
    <citation type="submission" date="2025-08" db="UniProtKB">
        <authorList>
            <consortium name="RefSeq"/>
        </authorList>
    </citation>
    <scope>IDENTIFICATION</scope>
</reference>
<feature type="coiled-coil region" evidence="1">
    <location>
        <begin position="256"/>
        <end position="298"/>
    </location>
</feature>
<dbReference type="PROSITE" id="PS50245">
    <property type="entry name" value="CAP_GLY_2"/>
    <property type="match status" value="1"/>
</dbReference>
<dbReference type="GeneID" id="100197343"/>
<evidence type="ECO:0000259" key="3">
    <source>
        <dbReference type="PROSITE" id="PS50245"/>
    </source>
</evidence>
<dbReference type="SMART" id="SM01052">
    <property type="entry name" value="CAP_GLY"/>
    <property type="match status" value="1"/>
</dbReference>
<keyword evidence="1" id="KW-0175">Coiled coil</keyword>
<evidence type="ECO:0000256" key="2">
    <source>
        <dbReference type="SAM" id="MobiDB-lite"/>
    </source>
</evidence>
<feature type="domain" description="CAP-Gly" evidence="3">
    <location>
        <begin position="919"/>
        <end position="953"/>
    </location>
</feature>
<evidence type="ECO:0000256" key="1">
    <source>
        <dbReference type="SAM" id="Coils"/>
    </source>
</evidence>
<accession>A0ABM4DQF9</accession>
<evidence type="ECO:0000313" key="4">
    <source>
        <dbReference type="Proteomes" id="UP001652625"/>
    </source>
</evidence>
<proteinExistence type="predicted"/>
<dbReference type="InterPro" id="IPR036859">
    <property type="entry name" value="CAP-Gly_dom_sf"/>
</dbReference>
<keyword evidence="4" id="KW-1185">Reference proteome</keyword>
<dbReference type="RefSeq" id="XP_065676821.1">
    <property type="nucleotide sequence ID" value="XM_065820749.1"/>
</dbReference>
<feature type="coiled-coil region" evidence="1">
    <location>
        <begin position="529"/>
        <end position="556"/>
    </location>
</feature>
<evidence type="ECO:0000313" key="5">
    <source>
        <dbReference type="RefSeq" id="XP_065676821.1"/>
    </source>
</evidence>
<feature type="coiled-coil region" evidence="1">
    <location>
        <begin position="56"/>
        <end position="104"/>
    </location>
</feature>
<protein>
    <submittedName>
        <fullName evidence="5">Repetitive organellar protein isoform X2</fullName>
    </submittedName>
</protein>
<feature type="region of interest" description="Disordered" evidence="2">
    <location>
        <begin position="1"/>
        <end position="22"/>
    </location>
</feature>
<feature type="coiled-coil region" evidence="1">
    <location>
        <begin position="359"/>
        <end position="390"/>
    </location>
</feature>
<feature type="coiled-coil region" evidence="1">
    <location>
        <begin position="634"/>
        <end position="752"/>
    </location>
</feature>
<dbReference type="Gene3D" id="2.30.30.190">
    <property type="entry name" value="CAP Gly-rich-like domain"/>
    <property type="match status" value="1"/>
</dbReference>
<dbReference type="SUPFAM" id="SSF74924">
    <property type="entry name" value="Cap-Gly domain"/>
    <property type="match status" value="1"/>
</dbReference>